<reference evidence="3 4" key="1">
    <citation type="submission" date="2020-08" db="EMBL/GenBank/DDBJ databases">
        <title>Genome public.</title>
        <authorList>
            <person name="Liu C."/>
            <person name="Sun Q."/>
        </authorList>
    </citation>
    <scope>NUCLEOTIDE SEQUENCE [LARGE SCALE GENOMIC DNA]</scope>
    <source>
        <strain evidence="3 4">NSJ-21</strain>
    </source>
</reference>
<keyword evidence="4" id="KW-1185">Reference proteome</keyword>
<dbReference type="Pfam" id="PF13477">
    <property type="entry name" value="Glyco_trans_4_2"/>
    <property type="match status" value="1"/>
</dbReference>
<evidence type="ECO:0000259" key="1">
    <source>
        <dbReference type="Pfam" id="PF00534"/>
    </source>
</evidence>
<dbReference type="EMBL" id="JACOOG010000001">
    <property type="protein sequence ID" value="MBC5591924.1"/>
    <property type="molecule type" value="Genomic_DNA"/>
</dbReference>
<dbReference type="InterPro" id="IPR001296">
    <property type="entry name" value="Glyco_trans_1"/>
</dbReference>
<evidence type="ECO:0000313" key="4">
    <source>
        <dbReference type="Proteomes" id="UP000600230"/>
    </source>
</evidence>
<dbReference type="InterPro" id="IPR028098">
    <property type="entry name" value="Glyco_trans_4-like_N"/>
</dbReference>
<dbReference type="SUPFAM" id="SSF53756">
    <property type="entry name" value="UDP-Glycosyltransferase/glycogen phosphorylase"/>
    <property type="match status" value="1"/>
</dbReference>
<dbReference type="Gene3D" id="3.40.50.2000">
    <property type="entry name" value="Glycogen Phosphorylase B"/>
    <property type="match status" value="2"/>
</dbReference>
<feature type="domain" description="Glycosyl transferase family 1" evidence="1">
    <location>
        <begin position="186"/>
        <end position="349"/>
    </location>
</feature>
<dbReference type="PANTHER" id="PTHR12526">
    <property type="entry name" value="GLYCOSYLTRANSFERASE"/>
    <property type="match status" value="1"/>
</dbReference>
<organism evidence="3 4">
    <name type="scientific">Bacteroides parvus</name>
    <dbReference type="NCBI Taxonomy" id="2763025"/>
    <lineage>
        <taxon>Bacteria</taxon>
        <taxon>Pseudomonadati</taxon>
        <taxon>Bacteroidota</taxon>
        <taxon>Bacteroidia</taxon>
        <taxon>Bacteroidales</taxon>
        <taxon>Bacteroidaceae</taxon>
        <taxon>Bacteroides</taxon>
    </lineage>
</organism>
<dbReference type="Pfam" id="PF00534">
    <property type="entry name" value="Glycos_transf_1"/>
    <property type="match status" value="1"/>
</dbReference>
<feature type="domain" description="Glycosyltransferase subfamily 4-like N-terminal" evidence="2">
    <location>
        <begin position="4"/>
        <end position="145"/>
    </location>
</feature>
<accession>A0ABR7C2U3</accession>
<comment type="caution">
    <text evidence="3">The sequence shown here is derived from an EMBL/GenBank/DDBJ whole genome shotgun (WGS) entry which is preliminary data.</text>
</comment>
<dbReference type="PANTHER" id="PTHR12526:SF638">
    <property type="entry name" value="SPORE COAT PROTEIN SA"/>
    <property type="match status" value="1"/>
</dbReference>
<gene>
    <name evidence="3" type="ORF">H8S53_11875</name>
</gene>
<evidence type="ECO:0000313" key="3">
    <source>
        <dbReference type="EMBL" id="MBC5591924.1"/>
    </source>
</evidence>
<evidence type="ECO:0000259" key="2">
    <source>
        <dbReference type="Pfam" id="PF13477"/>
    </source>
</evidence>
<dbReference type="CDD" id="cd03808">
    <property type="entry name" value="GT4_CapM-like"/>
    <property type="match status" value="1"/>
</dbReference>
<protein>
    <submittedName>
        <fullName evidence="3">Glycosyltransferase family 4 protein</fullName>
    </submittedName>
</protein>
<dbReference type="RefSeq" id="WP_186905840.1">
    <property type="nucleotide sequence ID" value="NZ_JACOOG010000001.1"/>
</dbReference>
<name>A0ABR7C2U3_9BACE</name>
<sequence length="369" mass="42509">MSKKILFVDNSTRCFCIFRLSIAKAFITQGYEVYVMSPSPYETYVEQIMEIGAIHIPYEMNAKFSPWGDLRLLFFYWRTYRQLKPNYVVHYTIKPNIYGSLAARANKVPSLAVVPGTGSVFQNSGMVSLMVGQLYKWAFRYPQKVWVLNGDDYRAFLMKNIVNQDRLAILPGEGVDTSFFCYKEYKRHSPFIFLYMGRMLREKGVEFMAKAVKLLHQKGIDDFEVRLLGLVDGLSKDVISEEEIRQWEKEGLVRFLGSTSDVRPYIEEADCILLPTFYGEGVPRSLMEACSMGRMVLTTDNVGCRDVVQDSYNGILCKPKDVEDLGVKMEMILSMSEQTIRNMGENGRKKMMVEFAEAKIVKRYLEEIS</sequence>
<dbReference type="Proteomes" id="UP000600230">
    <property type="component" value="Unassembled WGS sequence"/>
</dbReference>
<proteinExistence type="predicted"/>